<dbReference type="PANTHER" id="PTHR33050">
    <property type="entry name" value="REVERSE TRANSCRIPTASE DOMAIN-CONTAINING PROTEIN"/>
    <property type="match status" value="1"/>
</dbReference>
<evidence type="ECO:0000313" key="2">
    <source>
        <dbReference type="Proteomes" id="UP000324800"/>
    </source>
</evidence>
<dbReference type="PANTHER" id="PTHR33050:SF7">
    <property type="entry name" value="RIBONUCLEASE H"/>
    <property type="match status" value="1"/>
</dbReference>
<dbReference type="EMBL" id="SNRW01001798">
    <property type="protein sequence ID" value="KAA6394977.1"/>
    <property type="molecule type" value="Genomic_DNA"/>
</dbReference>
<name>A0A5J4WJ08_9EUKA</name>
<accession>A0A5J4WJ08</accession>
<evidence type="ECO:0000313" key="1">
    <source>
        <dbReference type="EMBL" id="KAA6394977.1"/>
    </source>
</evidence>
<comment type="caution">
    <text evidence="1">The sequence shown here is derived from an EMBL/GenBank/DDBJ whole genome shotgun (WGS) entry which is preliminary data.</text>
</comment>
<sequence length="188" mass="21574">MGQLKSIRIQSDNSTAIFDINKGAPAPAPASLIDKIHQQAELILMQKSAFHIPGRVITVANSLSRLATSGDYEMRQEELKETLFQLKIKPTIEIFAYQKNRKYRRFNCLMWDRCEETQNGFKMSWNKQILMLNPSIMLIQKVSNKITKGLIEEVIVVPNWQAQSWRGDLQKITVKQLIMGRCAEVLVP</sequence>
<protein>
    <submittedName>
        <fullName evidence="1">Uncharacterized protein</fullName>
    </submittedName>
</protein>
<proteinExistence type="predicted"/>
<dbReference type="Proteomes" id="UP000324800">
    <property type="component" value="Unassembled WGS sequence"/>
</dbReference>
<organism evidence="1 2">
    <name type="scientific">Streblomastix strix</name>
    <dbReference type="NCBI Taxonomy" id="222440"/>
    <lineage>
        <taxon>Eukaryota</taxon>
        <taxon>Metamonada</taxon>
        <taxon>Preaxostyla</taxon>
        <taxon>Oxymonadida</taxon>
        <taxon>Streblomastigidae</taxon>
        <taxon>Streblomastix</taxon>
    </lineage>
</organism>
<dbReference type="InterPro" id="IPR052055">
    <property type="entry name" value="Hepadnavirus_pol/RT"/>
</dbReference>
<gene>
    <name evidence="1" type="ORF">EZS28_009501</name>
</gene>
<reference evidence="1 2" key="1">
    <citation type="submission" date="2019-03" db="EMBL/GenBank/DDBJ databases">
        <title>Single cell metagenomics reveals metabolic interactions within the superorganism composed of flagellate Streblomastix strix and complex community of Bacteroidetes bacteria on its surface.</title>
        <authorList>
            <person name="Treitli S.C."/>
            <person name="Kolisko M."/>
            <person name="Husnik F."/>
            <person name="Keeling P."/>
            <person name="Hampl V."/>
        </authorList>
    </citation>
    <scope>NUCLEOTIDE SEQUENCE [LARGE SCALE GENOMIC DNA]</scope>
    <source>
        <strain evidence="1">ST1C</strain>
    </source>
</reference>
<dbReference type="AlphaFoldDB" id="A0A5J4WJ08"/>